<organism evidence="3 4">
    <name type="scientific">Aphanomyces stellatus</name>
    <dbReference type="NCBI Taxonomy" id="120398"/>
    <lineage>
        <taxon>Eukaryota</taxon>
        <taxon>Sar</taxon>
        <taxon>Stramenopiles</taxon>
        <taxon>Oomycota</taxon>
        <taxon>Saprolegniomycetes</taxon>
        <taxon>Saprolegniales</taxon>
        <taxon>Verrucalvaceae</taxon>
        <taxon>Aphanomyces</taxon>
    </lineage>
</organism>
<dbReference type="SUPFAM" id="SSF82199">
    <property type="entry name" value="SET domain"/>
    <property type="match status" value="1"/>
</dbReference>
<evidence type="ECO:0000313" key="4">
    <source>
        <dbReference type="Proteomes" id="UP000332933"/>
    </source>
</evidence>
<protein>
    <submittedName>
        <fullName evidence="3">Aste57867_364 protein</fullName>
    </submittedName>
</protein>
<dbReference type="InterPro" id="IPR046341">
    <property type="entry name" value="SET_dom_sf"/>
</dbReference>
<sequence length="456" mass="49125">MDFVSAPVSQDLTKVITATTAISAGHVIFVEAAVVASAADDDFDGRAALDAVVDASHVSAYVRTHFDALMTTCALFPALDSVNVRKNLFKCFRLIDADPNALRDVHQLPVNVFDVAATMAAAKGLLDAHPNVIPKVLDTRQVAHLIGVLNKNCLGLDHDTRTGLFYYFSKLRHNCNPTASHTIQGDVATLVATRDIATGEELTVELVETYYTCVDDRRETLSIDGQVCACAVCIGVAADRTRAFKCTAAGGGCTGIVHPTNNVFACTHCGLVWPDAVVAAAQTAEESLLIQLDVNDVMQFDHILATSSLHAYHYVFFNWMNDVVTSGTDGAFLTDDVGDPPIDLSDDEWLNLLYRMVNAINYVVPFPHAAKLPLYTSIAHLEIVLHGDMAKAHQAYAAARAICAKVYPPTSDVATTLAALTHQTPKTSDELAAVLLHTHDTWRACLPTSALLPLVE</sequence>
<dbReference type="Gene3D" id="2.170.270.10">
    <property type="entry name" value="SET domain"/>
    <property type="match status" value="1"/>
</dbReference>
<keyword evidence="4" id="KW-1185">Reference proteome</keyword>
<feature type="domain" description="SET" evidence="1">
    <location>
        <begin position="16"/>
        <end position="204"/>
    </location>
</feature>
<dbReference type="EMBL" id="VJMH01000017">
    <property type="protein sequence ID" value="KAF0720353.1"/>
    <property type="molecule type" value="Genomic_DNA"/>
</dbReference>
<reference evidence="2" key="2">
    <citation type="submission" date="2019-06" db="EMBL/GenBank/DDBJ databases">
        <title>Genomics analysis of Aphanomyces spp. identifies a new class of oomycete effector associated with host adaptation.</title>
        <authorList>
            <person name="Gaulin E."/>
        </authorList>
    </citation>
    <scope>NUCLEOTIDE SEQUENCE</scope>
    <source>
        <strain evidence="2">CBS 578.67</strain>
    </source>
</reference>
<dbReference type="PANTHER" id="PTHR12197">
    <property type="entry name" value="HISTONE-LYSINE N-METHYLTRANSFERASE SMYD"/>
    <property type="match status" value="1"/>
</dbReference>
<dbReference type="Proteomes" id="UP000332933">
    <property type="component" value="Unassembled WGS sequence"/>
</dbReference>
<reference evidence="3 4" key="1">
    <citation type="submission" date="2019-03" db="EMBL/GenBank/DDBJ databases">
        <authorList>
            <person name="Gaulin E."/>
            <person name="Dumas B."/>
        </authorList>
    </citation>
    <scope>NUCLEOTIDE SEQUENCE [LARGE SCALE GENOMIC DNA]</scope>
    <source>
        <strain evidence="3">CBS 568.67</strain>
    </source>
</reference>
<dbReference type="InterPro" id="IPR050869">
    <property type="entry name" value="H3K4_H4K5_MeTrfase"/>
</dbReference>
<name>A0A485K2L7_9STRA</name>
<evidence type="ECO:0000259" key="1">
    <source>
        <dbReference type="Pfam" id="PF00856"/>
    </source>
</evidence>
<dbReference type="Pfam" id="PF00856">
    <property type="entry name" value="SET"/>
    <property type="match status" value="1"/>
</dbReference>
<gene>
    <name evidence="3" type="primary">Aste57867_364</name>
    <name evidence="2" type="ORF">As57867_000363</name>
    <name evidence="3" type="ORF">ASTE57867_364</name>
</gene>
<evidence type="ECO:0000313" key="3">
    <source>
        <dbReference type="EMBL" id="VFT77589.1"/>
    </source>
</evidence>
<accession>A0A485K2L7</accession>
<dbReference type="InterPro" id="IPR001214">
    <property type="entry name" value="SET_dom"/>
</dbReference>
<evidence type="ECO:0000313" key="2">
    <source>
        <dbReference type="EMBL" id="KAF0720353.1"/>
    </source>
</evidence>
<proteinExistence type="predicted"/>
<dbReference type="EMBL" id="CAADRA010000017">
    <property type="protein sequence ID" value="VFT77589.1"/>
    <property type="molecule type" value="Genomic_DNA"/>
</dbReference>
<dbReference type="AlphaFoldDB" id="A0A485K2L7"/>